<reference evidence="6 7" key="1">
    <citation type="submission" date="2012-08" db="EMBL/GenBank/DDBJ databases">
        <title>Whole genome shotgun sequence of Kineosphaera limosa NBRC 100340.</title>
        <authorList>
            <person name="Yoshida I."/>
            <person name="Isaki S."/>
            <person name="Hosoyama A."/>
            <person name="Tsuchikane K."/>
            <person name="Katsumata H."/>
            <person name="Ando Y."/>
            <person name="Ohji S."/>
            <person name="Hamada M."/>
            <person name="Tamura T."/>
            <person name="Yamazoe A."/>
            <person name="Yamazaki S."/>
            <person name="Fujita N."/>
        </authorList>
    </citation>
    <scope>NUCLEOTIDE SEQUENCE [LARGE SCALE GENOMIC DNA]</scope>
    <source>
        <strain evidence="6 7">NBRC 100340</strain>
    </source>
</reference>
<dbReference type="eggNOG" id="COG2049">
    <property type="taxonomic scope" value="Bacteria"/>
</dbReference>
<feature type="domain" description="Carboxyltransferase" evidence="4">
    <location>
        <begin position="3"/>
        <end position="192"/>
    </location>
</feature>
<gene>
    <name evidence="6" type="ORF">KILIM_095_00030</name>
</gene>
<evidence type="ECO:0000256" key="2">
    <source>
        <dbReference type="ARBA" id="ARBA00022801"/>
    </source>
</evidence>
<dbReference type="Pfam" id="PF02682">
    <property type="entry name" value="CT_C_D"/>
    <property type="match status" value="1"/>
</dbReference>
<dbReference type="EMBL" id="BAHD01000095">
    <property type="protein sequence ID" value="GAB98025.1"/>
    <property type="molecule type" value="Genomic_DNA"/>
</dbReference>
<dbReference type="AlphaFoldDB" id="K6WFF0"/>
<keyword evidence="1" id="KW-0547">Nucleotide-binding</keyword>
<dbReference type="PANTHER" id="PTHR43309">
    <property type="entry name" value="5-OXOPROLINASE SUBUNIT C"/>
    <property type="match status" value="1"/>
</dbReference>
<dbReference type="SMART" id="SM00796">
    <property type="entry name" value="AHS1"/>
    <property type="match status" value="1"/>
</dbReference>
<dbReference type="PANTHER" id="PTHR43309:SF3">
    <property type="entry name" value="5-OXOPROLINASE SUBUNIT C"/>
    <property type="match status" value="1"/>
</dbReference>
<dbReference type="InterPro" id="IPR003833">
    <property type="entry name" value="CT_C_D"/>
</dbReference>
<dbReference type="Gene3D" id="2.40.100.10">
    <property type="entry name" value="Cyclophilin-like"/>
    <property type="match status" value="2"/>
</dbReference>
<dbReference type="SUPFAM" id="SSF160467">
    <property type="entry name" value="PH0987 N-terminal domain-like"/>
    <property type="match status" value="1"/>
</dbReference>
<dbReference type="GO" id="GO:0016787">
    <property type="term" value="F:hydrolase activity"/>
    <property type="evidence" value="ECO:0007669"/>
    <property type="project" value="UniProtKB-KW"/>
</dbReference>
<dbReference type="NCBIfam" id="TIGR00724">
    <property type="entry name" value="urea_amlyse_rel"/>
    <property type="match status" value="1"/>
</dbReference>
<evidence type="ECO:0008006" key="8">
    <source>
        <dbReference type="Google" id="ProtNLM"/>
    </source>
</evidence>
<accession>K6WFF0</accession>
<dbReference type="SMART" id="SM00797">
    <property type="entry name" value="AHS2"/>
    <property type="match status" value="1"/>
</dbReference>
<dbReference type="OrthoDB" id="9768696at2"/>
<keyword evidence="7" id="KW-1185">Reference proteome</keyword>
<comment type="caution">
    <text evidence="6">The sequence shown here is derived from an EMBL/GenBank/DDBJ whole genome shotgun (WGS) entry which is preliminary data.</text>
</comment>
<keyword evidence="2" id="KW-0378">Hydrolase</keyword>
<organism evidence="6 7">
    <name type="scientific">Kineosphaera limosa NBRC 100340</name>
    <dbReference type="NCBI Taxonomy" id="1184609"/>
    <lineage>
        <taxon>Bacteria</taxon>
        <taxon>Bacillati</taxon>
        <taxon>Actinomycetota</taxon>
        <taxon>Actinomycetes</taxon>
        <taxon>Micrococcales</taxon>
        <taxon>Dermatophilaceae</taxon>
        <taxon>Kineosphaera</taxon>
    </lineage>
</organism>
<proteinExistence type="predicted"/>
<dbReference type="Pfam" id="PF02626">
    <property type="entry name" value="CT_A_B"/>
    <property type="match status" value="1"/>
</dbReference>
<dbReference type="Proteomes" id="UP000008366">
    <property type="component" value="Unassembled WGS sequence"/>
</dbReference>
<dbReference type="Gene3D" id="3.30.1360.40">
    <property type="match status" value="1"/>
</dbReference>
<evidence type="ECO:0000256" key="3">
    <source>
        <dbReference type="ARBA" id="ARBA00022840"/>
    </source>
</evidence>
<feature type="domain" description="Carboxyltransferase" evidence="5">
    <location>
        <begin position="245"/>
        <end position="525"/>
    </location>
</feature>
<dbReference type="STRING" id="1184609.KILIM_095_00030"/>
<evidence type="ECO:0000313" key="6">
    <source>
        <dbReference type="EMBL" id="GAB98025.1"/>
    </source>
</evidence>
<evidence type="ECO:0000259" key="4">
    <source>
        <dbReference type="SMART" id="SM00796"/>
    </source>
</evidence>
<dbReference type="GO" id="GO:0005524">
    <property type="term" value="F:ATP binding"/>
    <property type="evidence" value="ECO:0007669"/>
    <property type="project" value="UniProtKB-KW"/>
</dbReference>
<dbReference type="InterPro" id="IPR029000">
    <property type="entry name" value="Cyclophilin-like_dom_sf"/>
</dbReference>
<keyword evidence="3" id="KW-0067">ATP-binding</keyword>
<dbReference type="InterPro" id="IPR003778">
    <property type="entry name" value="CT_A_B"/>
</dbReference>
<protein>
    <recommendedName>
        <fullName evidence="8">Carboxyltransferase domain-containing protein</fullName>
    </recommendedName>
</protein>
<evidence type="ECO:0000259" key="5">
    <source>
        <dbReference type="SMART" id="SM00797"/>
    </source>
</evidence>
<evidence type="ECO:0000313" key="7">
    <source>
        <dbReference type="Proteomes" id="UP000008366"/>
    </source>
</evidence>
<dbReference type="SUPFAM" id="SSF50891">
    <property type="entry name" value="Cyclophilin-like"/>
    <property type="match status" value="2"/>
</dbReference>
<dbReference type="eggNOG" id="COG1984">
    <property type="taxonomic scope" value="Bacteria"/>
</dbReference>
<dbReference type="InterPro" id="IPR052708">
    <property type="entry name" value="PxpC"/>
</dbReference>
<sequence length="526" mass="55727">MSRRILPCGNLAFLVELDDLEEVFALHALLTADPQPGQVDVVAAARTVLVRAASAGATQRLAQHVRALQITQTVERDSSLVEIDVLYDGEDLPEVAQLLGMSEEAVIEAHTGQIWTAAFGGFAPGFTYCVGENNTLDVPRRDTPRTSLPARSVGLAGHFSAVYPRKSPGGWQLIGRAAQVMWDATADKPAYVAPGNRVQYRAVRELIEVPDPKRSAPEPHGSALRVERPGLQSLIQDLGRPGYADLGVSESGAMDIDSARRANRLVGNDPGAAVVECLLGGLSVTAVGDQVLAVTGASAPLLVTDPTLSDPEDDDAPWRVERVLDEPFALRDGQTLEIGTPQAGMRVYLAVRGGLEALEVLGSASSDLLSGEGPEPLSAGGAVPVRPIAGAHIVGARDDAPELPGDELSVRITLGPRDDWFDPEAIDAFLDQAWVVTDRSNRVGLRLEGQSVTRRDGMGELPSEGTVAGAIQIPPDGQPVLFMRDHPVTIGYPVLGVVDSRDLNLLAQAAPGATVRFDVIERADKG</sequence>
<evidence type="ECO:0000256" key="1">
    <source>
        <dbReference type="ARBA" id="ARBA00022741"/>
    </source>
</evidence>
<dbReference type="RefSeq" id="WP_006594557.1">
    <property type="nucleotide sequence ID" value="NZ_BAHD01000095.1"/>
</dbReference>
<name>K6WFF0_9MICO</name>